<dbReference type="GO" id="GO:0030001">
    <property type="term" value="P:metal ion transport"/>
    <property type="evidence" value="ECO:0007669"/>
    <property type="project" value="UniProtKB-ARBA"/>
</dbReference>
<evidence type="ECO:0000256" key="8">
    <source>
        <dbReference type="SAM" id="Phobius"/>
    </source>
</evidence>
<dbReference type="Pfam" id="PF02386">
    <property type="entry name" value="TrkH"/>
    <property type="match status" value="1"/>
</dbReference>
<keyword evidence="4 8" id="KW-0812">Transmembrane</keyword>
<keyword evidence="3" id="KW-1003">Cell membrane</keyword>
<dbReference type="PANTHER" id="PTHR32024:SF4">
    <property type="entry name" value="KTR SYSTEM POTASSIUM UPTAKE PROTEIN D"/>
    <property type="match status" value="1"/>
</dbReference>
<dbReference type="GO" id="GO:0008324">
    <property type="term" value="F:monoatomic cation transmembrane transporter activity"/>
    <property type="evidence" value="ECO:0007669"/>
    <property type="project" value="InterPro"/>
</dbReference>
<organism evidence="9 10">
    <name type="scientific">Neobacillus niacini</name>
    <dbReference type="NCBI Taxonomy" id="86668"/>
    <lineage>
        <taxon>Bacteria</taxon>
        <taxon>Bacillati</taxon>
        <taxon>Bacillota</taxon>
        <taxon>Bacilli</taxon>
        <taxon>Bacillales</taxon>
        <taxon>Bacillaceae</taxon>
        <taxon>Neobacillus</taxon>
    </lineage>
</organism>
<feature type="transmembrane region" description="Helical" evidence="8">
    <location>
        <begin position="235"/>
        <end position="258"/>
    </location>
</feature>
<comment type="subcellular location">
    <subcellularLocation>
        <location evidence="1">Cell membrane</location>
        <topology evidence="1">Multi-pass membrane protein</topology>
    </subcellularLocation>
</comment>
<protein>
    <submittedName>
        <fullName evidence="9">Trk-type K+ transport system membrane component</fullName>
    </submittedName>
</protein>
<keyword evidence="7 8" id="KW-0472">Membrane</keyword>
<dbReference type="GO" id="GO:0005886">
    <property type="term" value="C:plasma membrane"/>
    <property type="evidence" value="ECO:0007669"/>
    <property type="project" value="UniProtKB-SubCell"/>
</dbReference>
<keyword evidence="6" id="KW-0406">Ion transport</keyword>
<evidence type="ECO:0000256" key="7">
    <source>
        <dbReference type="ARBA" id="ARBA00023136"/>
    </source>
</evidence>
<evidence type="ECO:0000256" key="2">
    <source>
        <dbReference type="ARBA" id="ARBA00022448"/>
    </source>
</evidence>
<feature type="transmembrane region" description="Helical" evidence="8">
    <location>
        <begin position="16"/>
        <end position="35"/>
    </location>
</feature>
<evidence type="ECO:0000256" key="3">
    <source>
        <dbReference type="ARBA" id="ARBA00022475"/>
    </source>
</evidence>
<dbReference type="AlphaFoldDB" id="A0A852T7N7"/>
<feature type="transmembrane region" description="Helical" evidence="8">
    <location>
        <begin position="47"/>
        <end position="70"/>
    </location>
</feature>
<dbReference type="Proteomes" id="UP000548423">
    <property type="component" value="Unassembled WGS sequence"/>
</dbReference>
<gene>
    <name evidence="9" type="ORF">F4694_001412</name>
</gene>
<dbReference type="InterPro" id="IPR003445">
    <property type="entry name" value="Cat_transpt"/>
</dbReference>
<keyword evidence="5 8" id="KW-1133">Transmembrane helix</keyword>
<evidence type="ECO:0000313" key="10">
    <source>
        <dbReference type="Proteomes" id="UP000548423"/>
    </source>
</evidence>
<proteinExistence type="predicted"/>
<evidence type="ECO:0000313" key="9">
    <source>
        <dbReference type="EMBL" id="NYE04663.1"/>
    </source>
</evidence>
<feature type="transmembrane region" description="Helical" evidence="8">
    <location>
        <begin position="414"/>
        <end position="434"/>
    </location>
</feature>
<evidence type="ECO:0000256" key="4">
    <source>
        <dbReference type="ARBA" id="ARBA00022692"/>
    </source>
</evidence>
<feature type="transmembrane region" description="Helical" evidence="8">
    <location>
        <begin position="195"/>
        <end position="223"/>
    </location>
</feature>
<feature type="transmembrane region" description="Helical" evidence="8">
    <location>
        <begin position="135"/>
        <end position="155"/>
    </location>
</feature>
<dbReference type="EMBL" id="JACCBX010000003">
    <property type="protein sequence ID" value="NYE04663.1"/>
    <property type="molecule type" value="Genomic_DNA"/>
</dbReference>
<comment type="caution">
    <text evidence="9">The sequence shown here is derived from an EMBL/GenBank/DDBJ whole genome shotgun (WGS) entry which is preliminary data.</text>
</comment>
<feature type="transmembrane region" description="Helical" evidence="8">
    <location>
        <begin position="358"/>
        <end position="378"/>
    </location>
</feature>
<reference evidence="10" key="2">
    <citation type="submission" date="2020-08" db="EMBL/GenBank/DDBJ databases">
        <title>The Agave Microbiome: Exploring the role of microbial communities in plant adaptations to desert environments.</title>
        <authorList>
            <person name="Partida-Martinez L.P."/>
        </authorList>
    </citation>
    <scope>NUCLEOTIDE SEQUENCE [LARGE SCALE GENOMIC DNA]</scope>
    <source>
        <strain evidence="10">AT2.8</strain>
    </source>
</reference>
<evidence type="ECO:0000256" key="6">
    <source>
        <dbReference type="ARBA" id="ARBA00023065"/>
    </source>
</evidence>
<keyword evidence="2" id="KW-0813">Transport</keyword>
<accession>A0A852T7N7</accession>
<sequence>MNIPKKPFSKKKELSTIQLIVIFYLSALIISTLLLKIPLAHRENASISYIDALFTSASAVSVTGLSVISLKDTFNHFGIFLLCIILQIGGLGVMSLSTFLWIMIGKKVGLKERQLIMVDQNQSNLSGLVQLAKRVFITIISVEFIGGIILGLRFLNYYESPLSAFKHGFFGSISATTNAGFDITGSSLIPFNNDYFAQTVIIFLMIIGAIGFPVIVEVYEFFLSLKSKKRYHFTLFTKLTTSTFVILTIVGGLIIYLLDSYHFFADKSWHETFFYSLFNSVTTKSAGLATMDINEFTVSNQLFMSVLMFIGGSPSSASGGIRTTTFAIVLLAIFFYARGKGSIKVFRRELHTEDVIKSFIVISTAAALCLLSILILSITEKGTLIQVVFEVTSAFGTNGLSMGLTPLLTTFGKILIILLMFIGRLGIVTCLLILRGKDNSQEKIHYPKEKVTIG</sequence>
<name>A0A852T7N7_9BACI</name>
<feature type="transmembrane region" description="Helical" evidence="8">
    <location>
        <begin position="76"/>
        <end position="104"/>
    </location>
</feature>
<evidence type="ECO:0000256" key="1">
    <source>
        <dbReference type="ARBA" id="ARBA00004651"/>
    </source>
</evidence>
<evidence type="ECO:0000256" key="5">
    <source>
        <dbReference type="ARBA" id="ARBA00022989"/>
    </source>
</evidence>
<dbReference type="PANTHER" id="PTHR32024">
    <property type="entry name" value="TRK SYSTEM POTASSIUM UPTAKE PROTEIN TRKG-RELATED"/>
    <property type="match status" value="1"/>
</dbReference>
<feature type="transmembrane region" description="Helical" evidence="8">
    <location>
        <begin position="319"/>
        <end position="337"/>
    </location>
</feature>
<reference evidence="10" key="1">
    <citation type="submission" date="2020-07" db="EMBL/GenBank/DDBJ databases">
        <authorList>
            <person name="Partida-Martinez L."/>
            <person name="Huntemann M."/>
            <person name="Clum A."/>
            <person name="Wang J."/>
            <person name="Palaniappan K."/>
            <person name="Ritter S."/>
            <person name="Chen I.-M."/>
            <person name="Stamatis D."/>
            <person name="Reddy T."/>
            <person name="O'Malley R."/>
            <person name="Daum C."/>
            <person name="Shapiro N."/>
            <person name="Ivanova N."/>
            <person name="Kyrpides N."/>
            <person name="Woyke T."/>
        </authorList>
    </citation>
    <scope>NUCLEOTIDE SEQUENCE [LARGE SCALE GENOMIC DNA]</scope>
    <source>
        <strain evidence="10">AT2.8</strain>
    </source>
</reference>